<comment type="caution">
    <text evidence="2">The sequence shown here is derived from an EMBL/GenBank/DDBJ whole genome shotgun (WGS) entry which is preliminary data.</text>
</comment>
<dbReference type="Proteomes" id="UP000716322">
    <property type="component" value="Unassembled WGS sequence"/>
</dbReference>
<dbReference type="PANTHER" id="PTHR12526:SF622">
    <property type="entry name" value="GLYCOSYLTRANSFERASE (GROUP I)"/>
    <property type="match status" value="1"/>
</dbReference>
<evidence type="ECO:0000259" key="1">
    <source>
        <dbReference type="Pfam" id="PF13439"/>
    </source>
</evidence>
<reference evidence="2 3" key="1">
    <citation type="submission" date="2020-03" db="EMBL/GenBank/DDBJ databases">
        <title>Genome sequence of strain Massilia sp. TW-1.</title>
        <authorList>
            <person name="Chaudhary D.K."/>
        </authorList>
    </citation>
    <scope>NUCLEOTIDE SEQUENCE [LARGE SCALE GENOMIC DNA]</scope>
    <source>
        <strain evidence="2 3">TW-1</strain>
    </source>
</reference>
<evidence type="ECO:0000313" key="2">
    <source>
        <dbReference type="EMBL" id="NIA52294.1"/>
    </source>
</evidence>
<dbReference type="InterPro" id="IPR028098">
    <property type="entry name" value="Glyco_trans_4-like_N"/>
</dbReference>
<evidence type="ECO:0000313" key="3">
    <source>
        <dbReference type="Proteomes" id="UP000716322"/>
    </source>
</evidence>
<sequence length="416" mass="45437">MQILLINHYAGSPHHGMEFRPYYLAREWVRAGNAVCIVAASASHLRQQAPVMNGQQMRQEWIDGIDYRWIATPRYRGNGLGRMANIAVFLGALARRAKALASELAPDLVIASSTYPLDIWTAAAIAGRAGARLVYEVHDLWPLTPVELHGMSRWHPFVQWLQAAEDYACRRADAVVSLLPHVGSYLQQHGMAPHKLQWIPNGIDPAEWEQGAEQLPAPVSALLAQQKAQRRFVVGYAGGHGKANALEAMLEAAQRLDPRRYAFVLAGAGVDKPALMASAQGQQNVFFLDPLPKAQVPALLAQFDLAYLGWRPHPLYRFGIAPNKLMDYMMAALPIVHAVKAGNDPVAEAGCGISIAPEDATALADAIEALSALDPSQRRRMGERGRAHVLAQHDYRHLAPSFLSACAEPCGAISLT</sequence>
<keyword evidence="3" id="KW-1185">Reference proteome</keyword>
<dbReference type="Gene3D" id="3.40.50.2000">
    <property type="entry name" value="Glycogen Phosphorylase B"/>
    <property type="match status" value="2"/>
</dbReference>
<protein>
    <submittedName>
        <fullName evidence="2">Glycosyltransferase family 4 protein</fullName>
    </submittedName>
</protein>
<name>A0ABX0P504_9BURK</name>
<dbReference type="EMBL" id="JAAQOM010000001">
    <property type="protein sequence ID" value="NIA52294.1"/>
    <property type="molecule type" value="Genomic_DNA"/>
</dbReference>
<dbReference type="PANTHER" id="PTHR12526">
    <property type="entry name" value="GLYCOSYLTRANSFERASE"/>
    <property type="match status" value="1"/>
</dbReference>
<dbReference type="Pfam" id="PF13439">
    <property type="entry name" value="Glyco_transf_4"/>
    <property type="match status" value="1"/>
</dbReference>
<organism evidence="2 3">
    <name type="scientific">Telluria antibiotica</name>
    <dbReference type="NCBI Taxonomy" id="2717319"/>
    <lineage>
        <taxon>Bacteria</taxon>
        <taxon>Pseudomonadati</taxon>
        <taxon>Pseudomonadota</taxon>
        <taxon>Betaproteobacteria</taxon>
        <taxon>Burkholderiales</taxon>
        <taxon>Oxalobacteraceae</taxon>
        <taxon>Telluria group</taxon>
        <taxon>Telluria</taxon>
    </lineage>
</organism>
<dbReference type="SUPFAM" id="SSF53756">
    <property type="entry name" value="UDP-Glycosyltransferase/glycogen phosphorylase"/>
    <property type="match status" value="1"/>
</dbReference>
<dbReference type="CDD" id="cd03794">
    <property type="entry name" value="GT4_WbuB-like"/>
    <property type="match status" value="1"/>
</dbReference>
<accession>A0ABX0P504</accession>
<gene>
    <name evidence="2" type="ORF">HAV22_01325</name>
</gene>
<proteinExistence type="predicted"/>
<dbReference type="Pfam" id="PF13692">
    <property type="entry name" value="Glyco_trans_1_4"/>
    <property type="match status" value="1"/>
</dbReference>
<feature type="domain" description="Glycosyltransferase subfamily 4-like N-terminal" evidence="1">
    <location>
        <begin position="16"/>
        <end position="206"/>
    </location>
</feature>
<dbReference type="RefSeq" id="WP_166855699.1">
    <property type="nucleotide sequence ID" value="NZ_JAAQOM010000001.1"/>
</dbReference>